<accession>A0AAU8JXG1</accession>
<dbReference type="InterPro" id="IPR006776">
    <property type="entry name" value="SsgB"/>
</dbReference>
<evidence type="ECO:0000256" key="6">
    <source>
        <dbReference type="ARBA" id="ARBA00023306"/>
    </source>
</evidence>
<evidence type="ECO:0000256" key="3">
    <source>
        <dbReference type="ARBA" id="ARBA00022618"/>
    </source>
</evidence>
<proteinExistence type="inferred from homology"/>
<organism evidence="7">
    <name type="scientific">Kitasatospora camelliae</name>
    <dbReference type="NCBI Taxonomy" id="3156397"/>
    <lineage>
        <taxon>Bacteria</taxon>
        <taxon>Bacillati</taxon>
        <taxon>Actinomycetota</taxon>
        <taxon>Actinomycetes</taxon>
        <taxon>Kitasatosporales</taxon>
        <taxon>Streptomycetaceae</taxon>
        <taxon>Kitasatospora</taxon>
    </lineage>
</organism>
<name>A0AAU8JXG1_9ACTN</name>
<dbReference type="KEGG" id="kcm:ABWK59_13290"/>
<keyword evidence="6" id="KW-0131">Cell cycle</keyword>
<keyword evidence="4" id="KW-0749">Sporulation</keyword>
<sequence length="148" mass="16053">MSTSVVVEQAVRARLVLGTRRSAALRVTLRYRLDDPLAVWLLFPAEYALEGEPDGGAGTGPVEEVPWVFARELLAAGLRGPAGAGDVHLSPGAEWTLVELRAPEGTALVRFRTEDLRRFLARTLDALPEGREFDHLDPDRALAALLGS</sequence>
<dbReference type="EMBL" id="CP159872">
    <property type="protein sequence ID" value="XCM79823.1"/>
    <property type="molecule type" value="Genomic_DNA"/>
</dbReference>
<evidence type="ECO:0000256" key="2">
    <source>
        <dbReference type="ARBA" id="ARBA00009323"/>
    </source>
</evidence>
<keyword evidence="3" id="KW-0132">Cell division</keyword>
<comment type="similarity">
    <text evidence="2">Belongs to the SsgA family.</text>
</comment>
<evidence type="ECO:0000256" key="1">
    <source>
        <dbReference type="ARBA" id="ARBA00004431"/>
    </source>
</evidence>
<dbReference type="GO" id="GO:0000917">
    <property type="term" value="P:division septum assembly"/>
    <property type="evidence" value="ECO:0007669"/>
    <property type="project" value="UniProtKB-KW"/>
</dbReference>
<dbReference type="InterPro" id="IPR038658">
    <property type="entry name" value="SsgB_sf"/>
</dbReference>
<dbReference type="GO" id="GO:0030435">
    <property type="term" value="P:sporulation resulting in formation of a cellular spore"/>
    <property type="evidence" value="ECO:0007669"/>
    <property type="project" value="UniProtKB-KW"/>
</dbReference>
<reference evidence="7" key="1">
    <citation type="submission" date="2024-06" db="EMBL/GenBank/DDBJ databases">
        <title>The genome sequences of Kitasatospora sp. strain HUAS MG31.</title>
        <authorList>
            <person name="Mo P."/>
        </authorList>
    </citation>
    <scope>NUCLEOTIDE SEQUENCE</scope>
    <source>
        <strain evidence="7">HUAS MG31</strain>
    </source>
</reference>
<dbReference type="AlphaFoldDB" id="A0AAU8JXG1"/>
<evidence type="ECO:0000256" key="5">
    <source>
        <dbReference type="ARBA" id="ARBA00023210"/>
    </source>
</evidence>
<protein>
    <submittedName>
        <fullName evidence="7">SsgA family sporulation/cell division regulator</fullName>
    </submittedName>
</protein>
<dbReference type="GO" id="GO:0030428">
    <property type="term" value="C:cell septum"/>
    <property type="evidence" value="ECO:0007669"/>
    <property type="project" value="UniProtKB-SubCell"/>
</dbReference>
<dbReference type="Pfam" id="PF04686">
    <property type="entry name" value="SsgA"/>
    <property type="match status" value="1"/>
</dbReference>
<evidence type="ECO:0000256" key="4">
    <source>
        <dbReference type="ARBA" id="ARBA00022969"/>
    </source>
</evidence>
<gene>
    <name evidence="7" type="ORF">ABWK59_13290</name>
</gene>
<dbReference type="Gene3D" id="2.30.31.20">
    <property type="entry name" value="Sporulation-specific cell division protein SsgB"/>
    <property type="match status" value="1"/>
</dbReference>
<keyword evidence="5" id="KW-0717">Septation</keyword>
<evidence type="ECO:0000313" key="7">
    <source>
        <dbReference type="EMBL" id="XCM79823.1"/>
    </source>
</evidence>
<dbReference type="RefSeq" id="WP_354640761.1">
    <property type="nucleotide sequence ID" value="NZ_CP159872.1"/>
</dbReference>
<comment type="subcellular location">
    <subcellularLocation>
        <location evidence="1">Cell septum</location>
    </subcellularLocation>
</comment>